<dbReference type="Proteomes" id="UP000241203">
    <property type="component" value="Unassembled WGS sequence"/>
</dbReference>
<dbReference type="SMART" id="SM00342">
    <property type="entry name" value="HTH_ARAC"/>
    <property type="match status" value="1"/>
</dbReference>
<evidence type="ECO:0000259" key="5">
    <source>
        <dbReference type="PROSITE" id="PS01124"/>
    </source>
</evidence>
<sequence>MGMTPDRIALLTQLRRARDRIDREFAQPLDVPTMAAHAYMSPAHFSRQFKAAYGETPYEYLMTRRVERAMRLLRAGMSVTDACTAVGCTSLGSFSSRFSELTGESPSSYARREHGAVSAMPSRLAHAVTRPRRTPSVADPTLIGQDRRSTAASPRRTVNA</sequence>
<dbReference type="Gene3D" id="1.10.10.60">
    <property type="entry name" value="Homeodomain-like"/>
    <property type="match status" value="1"/>
</dbReference>
<feature type="region of interest" description="Disordered" evidence="4">
    <location>
        <begin position="102"/>
        <end position="160"/>
    </location>
</feature>
<name>A0A2P8GXJ2_9MICO</name>
<dbReference type="InterPro" id="IPR018060">
    <property type="entry name" value="HTH_AraC"/>
</dbReference>
<evidence type="ECO:0000313" key="7">
    <source>
        <dbReference type="Proteomes" id="UP000241203"/>
    </source>
</evidence>
<evidence type="ECO:0000313" key="6">
    <source>
        <dbReference type="EMBL" id="PSL38690.1"/>
    </source>
</evidence>
<evidence type="ECO:0000256" key="4">
    <source>
        <dbReference type="SAM" id="MobiDB-lite"/>
    </source>
</evidence>
<organism evidence="6 7">
    <name type="scientific">Labedella gwakjiensis</name>
    <dbReference type="NCBI Taxonomy" id="390269"/>
    <lineage>
        <taxon>Bacteria</taxon>
        <taxon>Bacillati</taxon>
        <taxon>Actinomycetota</taxon>
        <taxon>Actinomycetes</taxon>
        <taxon>Micrococcales</taxon>
        <taxon>Microbacteriaceae</taxon>
        <taxon>Labedella</taxon>
    </lineage>
</organism>
<evidence type="ECO:0000256" key="1">
    <source>
        <dbReference type="ARBA" id="ARBA00023015"/>
    </source>
</evidence>
<evidence type="ECO:0000256" key="2">
    <source>
        <dbReference type="ARBA" id="ARBA00023125"/>
    </source>
</evidence>
<protein>
    <submittedName>
        <fullName evidence="6">AraC family transcriptional regulator</fullName>
    </submittedName>
</protein>
<comment type="caution">
    <text evidence="6">The sequence shown here is derived from an EMBL/GenBank/DDBJ whole genome shotgun (WGS) entry which is preliminary data.</text>
</comment>
<dbReference type="Pfam" id="PF12833">
    <property type="entry name" value="HTH_18"/>
    <property type="match status" value="1"/>
</dbReference>
<dbReference type="RefSeq" id="WP_424978411.1">
    <property type="nucleotide sequence ID" value="NZ_PYAU01000001.1"/>
</dbReference>
<dbReference type="PROSITE" id="PS01124">
    <property type="entry name" value="HTH_ARAC_FAMILY_2"/>
    <property type="match status" value="1"/>
</dbReference>
<accession>A0A2P8GXJ2</accession>
<dbReference type="EMBL" id="PYAU01000001">
    <property type="protein sequence ID" value="PSL38690.1"/>
    <property type="molecule type" value="Genomic_DNA"/>
</dbReference>
<dbReference type="InterPro" id="IPR009057">
    <property type="entry name" value="Homeodomain-like_sf"/>
</dbReference>
<dbReference type="SUPFAM" id="SSF46689">
    <property type="entry name" value="Homeodomain-like"/>
    <property type="match status" value="2"/>
</dbReference>
<dbReference type="PANTHER" id="PTHR46796">
    <property type="entry name" value="HTH-TYPE TRANSCRIPTIONAL ACTIVATOR RHAS-RELATED"/>
    <property type="match status" value="1"/>
</dbReference>
<gene>
    <name evidence="6" type="ORF">CLV49_2319</name>
</gene>
<keyword evidence="3" id="KW-0804">Transcription</keyword>
<feature type="compositionally biased region" description="Polar residues" evidence="4">
    <location>
        <begin position="150"/>
        <end position="160"/>
    </location>
</feature>
<dbReference type="GO" id="GO:0043565">
    <property type="term" value="F:sequence-specific DNA binding"/>
    <property type="evidence" value="ECO:0007669"/>
    <property type="project" value="InterPro"/>
</dbReference>
<dbReference type="GO" id="GO:0003700">
    <property type="term" value="F:DNA-binding transcription factor activity"/>
    <property type="evidence" value="ECO:0007669"/>
    <property type="project" value="InterPro"/>
</dbReference>
<feature type="domain" description="HTH araC/xylS-type" evidence="5">
    <location>
        <begin position="15"/>
        <end position="112"/>
    </location>
</feature>
<keyword evidence="2" id="KW-0238">DNA-binding</keyword>
<dbReference type="AlphaFoldDB" id="A0A2P8GXJ2"/>
<keyword evidence="1" id="KW-0805">Transcription regulation</keyword>
<dbReference type="InterPro" id="IPR050204">
    <property type="entry name" value="AraC_XylS_family_regulators"/>
</dbReference>
<evidence type="ECO:0000256" key="3">
    <source>
        <dbReference type="ARBA" id="ARBA00023163"/>
    </source>
</evidence>
<proteinExistence type="predicted"/>
<reference evidence="6 7" key="1">
    <citation type="submission" date="2018-03" db="EMBL/GenBank/DDBJ databases">
        <title>Genomic Encyclopedia of Archaeal and Bacterial Type Strains, Phase II (KMG-II): from individual species to whole genera.</title>
        <authorList>
            <person name="Goeker M."/>
        </authorList>
    </citation>
    <scope>NUCLEOTIDE SEQUENCE [LARGE SCALE GENOMIC DNA]</scope>
    <source>
        <strain evidence="6 7">DSM 21548</strain>
    </source>
</reference>